<dbReference type="AlphaFoldDB" id="A0AAV5V558"/>
<evidence type="ECO:0000313" key="3">
    <source>
        <dbReference type="Proteomes" id="UP001432322"/>
    </source>
</evidence>
<dbReference type="Proteomes" id="UP001432322">
    <property type="component" value="Unassembled WGS sequence"/>
</dbReference>
<evidence type="ECO:0000313" key="2">
    <source>
        <dbReference type="EMBL" id="GMT13422.1"/>
    </source>
</evidence>
<accession>A0AAV5V558</accession>
<name>A0AAV5V558_9BILA</name>
<protein>
    <recommendedName>
        <fullName evidence="4">Secreted protein</fullName>
    </recommendedName>
</protein>
<reference evidence="2" key="1">
    <citation type="submission" date="2023-10" db="EMBL/GenBank/DDBJ databases">
        <title>Genome assembly of Pristionchus species.</title>
        <authorList>
            <person name="Yoshida K."/>
            <person name="Sommer R.J."/>
        </authorList>
    </citation>
    <scope>NUCLEOTIDE SEQUENCE</scope>
    <source>
        <strain evidence="2">RS5133</strain>
    </source>
</reference>
<organism evidence="2 3">
    <name type="scientific">Pristionchus fissidentatus</name>
    <dbReference type="NCBI Taxonomy" id="1538716"/>
    <lineage>
        <taxon>Eukaryota</taxon>
        <taxon>Metazoa</taxon>
        <taxon>Ecdysozoa</taxon>
        <taxon>Nematoda</taxon>
        <taxon>Chromadorea</taxon>
        <taxon>Rhabditida</taxon>
        <taxon>Rhabditina</taxon>
        <taxon>Diplogasteromorpha</taxon>
        <taxon>Diplogasteroidea</taxon>
        <taxon>Neodiplogasteridae</taxon>
        <taxon>Pristionchus</taxon>
    </lineage>
</organism>
<dbReference type="EMBL" id="BTSY01000002">
    <property type="protein sequence ID" value="GMT13422.1"/>
    <property type="molecule type" value="Genomic_DNA"/>
</dbReference>
<evidence type="ECO:0000256" key="1">
    <source>
        <dbReference type="SAM" id="MobiDB-lite"/>
    </source>
</evidence>
<feature type="compositionally biased region" description="Basic residues" evidence="1">
    <location>
        <begin position="53"/>
        <end position="62"/>
    </location>
</feature>
<feature type="region of interest" description="Disordered" evidence="1">
    <location>
        <begin position="53"/>
        <end position="77"/>
    </location>
</feature>
<proteinExistence type="predicted"/>
<evidence type="ECO:0008006" key="4">
    <source>
        <dbReference type="Google" id="ProtNLM"/>
    </source>
</evidence>
<comment type="caution">
    <text evidence="2">The sequence shown here is derived from an EMBL/GenBank/DDBJ whole genome shotgun (WGS) entry which is preliminary data.</text>
</comment>
<sequence length="77" mass="9297">MVGYGCQTTARMVATVLLSYRLKHRRRSSRRRTAWWNGACTWRRSRGSLRRCGTHRYRKQPSRKACESPRRTGRRQW</sequence>
<keyword evidence="3" id="KW-1185">Reference proteome</keyword>
<gene>
    <name evidence="2" type="ORF">PFISCL1PPCAC_4719</name>
</gene>